<dbReference type="EMBL" id="CP019724">
    <property type="protein sequence ID" value="AQS71935.1"/>
    <property type="molecule type" value="Genomic_DNA"/>
</dbReference>
<dbReference type="Proteomes" id="UP000189443">
    <property type="component" value="Chromosome"/>
</dbReference>
<proteinExistence type="predicted"/>
<evidence type="ECO:0000259" key="3">
    <source>
        <dbReference type="PROSITE" id="PS50043"/>
    </source>
</evidence>
<keyword evidence="1" id="KW-0547">Nucleotide-binding</keyword>
<dbReference type="GO" id="GO:0005524">
    <property type="term" value="F:ATP binding"/>
    <property type="evidence" value="ECO:0007669"/>
    <property type="project" value="UniProtKB-KW"/>
</dbReference>
<dbReference type="CDD" id="cd06170">
    <property type="entry name" value="LuxR_C_like"/>
    <property type="match status" value="1"/>
</dbReference>
<evidence type="ECO:0000313" key="5">
    <source>
        <dbReference type="Proteomes" id="UP000189443"/>
    </source>
</evidence>
<evidence type="ECO:0000256" key="2">
    <source>
        <dbReference type="ARBA" id="ARBA00022840"/>
    </source>
</evidence>
<dbReference type="InterPro" id="IPR027417">
    <property type="entry name" value="P-loop_NTPase"/>
</dbReference>
<dbReference type="PROSITE" id="PS50043">
    <property type="entry name" value="HTH_LUXR_2"/>
    <property type="match status" value="1"/>
</dbReference>
<dbReference type="InterPro" id="IPR041664">
    <property type="entry name" value="AAA_16"/>
</dbReference>
<organism evidence="4 5">
    <name type="scientific">Streptomyces pactum</name>
    <dbReference type="NCBI Taxonomy" id="68249"/>
    <lineage>
        <taxon>Bacteria</taxon>
        <taxon>Bacillati</taxon>
        <taxon>Actinomycetota</taxon>
        <taxon>Actinomycetes</taxon>
        <taxon>Kitasatosporales</taxon>
        <taxon>Streptomycetaceae</taxon>
        <taxon>Streptomyces</taxon>
    </lineage>
</organism>
<dbReference type="AlphaFoldDB" id="A0A1S6JJJ0"/>
<reference evidence="4 5" key="1">
    <citation type="submission" date="2017-02" db="EMBL/GenBank/DDBJ databases">
        <title>Streptomyces pactum ACT12 Genome sequencing and assembly.</title>
        <authorList>
            <person name="Xue Q."/>
            <person name="Yan X."/>
            <person name="Jia L."/>
            <person name="Yan H."/>
        </authorList>
    </citation>
    <scope>NUCLEOTIDE SEQUENCE [LARGE SCALE GENOMIC DNA]</scope>
    <source>
        <strain evidence="4 5">ACT12</strain>
    </source>
</reference>
<dbReference type="SUPFAM" id="SSF46894">
    <property type="entry name" value="C-terminal effector domain of the bipartite response regulators"/>
    <property type="match status" value="1"/>
</dbReference>
<dbReference type="InterPro" id="IPR000792">
    <property type="entry name" value="Tscrpt_reg_LuxR_C"/>
</dbReference>
<dbReference type="PANTHER" id="PTHR16305:SF35">
    <property type="entry name" value="TRANSCRIPTIONAL ACTIVATOR DOMAIN"/>
    <property type="match status" value="1"/>
</dbReference>
<dbReference type="GO" id="GO:0004016">
    <property type="term" value="F:adenylate cyclase activity"/>
    <property type="evidence" value="ECO:0007669"/>
    <property type="project" value="TreeGrafter"/>
</dbReference>
<dbReference type="KEGG" id="spac:B1H29_11870"/>
<dbReference type="PROSITE" id="PS00622">
    <property type="entry name" value="HTH_LUXR_1"/>
    <property type="match status" value="1"/>
</dbReference>
<name>A0A1S6JJJ0_9ACTN</name>
<gene>
    <name evidence="4" type="ORF">B1H29_11870</name>
</gene>
<dbReference type="GO" id="GO:0003677">
    <property type="term" value="F:DNA binding"/>
    <property type="evidence" value="ECO:0007669"/>
    <property type="project" value="InterPro"/>
</dbReference>
<dbReference type="Gene3D" id="1.10.10.10">
    <property type="entry name" value="Winged helix-like DNA-binding domain superfamily/Winged helix DNA-binding domain"/>
    <property type="match status" value="1"/>
</dbReference>
<accession>A0A1S6JJJ0</accession>
<dbReference type="PANTHER" id="PTHR16305">
    <property type="entry name" value="TESTICULAR SOLUBLE ADENYLYL CYCLASE"/>
    <property type="match status" value="1"/>
</dbReference>
<evidence type="ECO:0000256" key="1">
    <source>
        <dbReference type="ARBA" id="ARBA00022741"/>
    </source>
</evidence>
<feature type="domain" description="HTH luxR-type" evidence="3">
    <location>
        <begin position="846"/>
        <end position="911"/>
    </location>
</feature>
<evidence type="ECO:0000313" key="4">
    <source>
        <dbReference type="EMBL" id="AQS71935.1"/>
    </source>
</evidence>
<dbReference type="InterPro" id="IPR016032">
    <property type="entry name" value="Sig_transdc_resp-reg_C-effctor"/>
</dbReference>
<keyword evidence="2" id="KW-0067">ATP-binding</keyword>
<dbReference type="Pfam" id="PF00196">
    <property type="entry name" value="GerE"/>
    <property type="match status" value="1"/>
</dbReference>
<dbReference type="SUPFAM" id="SSF52540">
    <property type="entry name" value="P-loop containing nucleoside triphosphate hydrolases"/>
    <property type="match status" value="1"/>
</dbReference>
<protein>
    <submittedName>
        <fullName evidence="4">Helix-turn-helix transcriptional regulator</fullName>
    </submittedName>
</protein>
<dbReference type="Gene3D" id="3.40.50.300">
    <property type="entry name" value="P-loop containing nucleotide triphosphate hydrolases"/>
    <property type="match status" value="1"/>
</dbReference>
<dbReference type="GO" id="GO:0005737">
    <property type="term" value="C:cytoplasm"/>
    <property type="evidence" value="ECO:0007669"/>
    <property type="project" value="TreeGrafter"/>
</dbReference>
<dbReference type="InterPro" id="IPR036388">
    <property type="entry name" value="WH-like_DNA-bd_sf"/>
</dbReference>
<dbReference type="PRINTS" id="PR00038">
    <property type="entry name" value="HTHLUXR"/>
</dbReference>
<dbReference type="GO" id="GO:0006355">
    <property type="term" value="P:regulation of DNA-templated transcription"/>
    <property type="evidence" value="ECO:0007669"/>
    <property type="project" value="InterPro"/>
</dbReference>
<keyword evidence="5" id="KW-1185">Reference proteome</keyword>
<dbReference type="SMART" id="SM00421">
    <property type="entry name" value="HTH_LUXR"/>
    <property type="match status" value="1"/>
</dbReference>
<sequence length="928" mass="98325">MVERAEEISVLTQALTDAECGEGGVVLVNSGPGVGRTALLNAFLRQAAESGARVCAATGASAETGIEFGVVTQLFPSDGPLTAGLRLARATGGRDGALPEADRHWEELCREFRRGPVVLAVDDVQFADTASLRFLLYLVRRLRTAPVLIVLTEPTGSDTLPPACQAELLRHPRCRRLGLRPLSPDGVTRMIAPHVPESEAPRLAAEFHAVSGGNPLLLGGLLADHRAARRHGPHGVADRPADGAAFAHAALAWAYRGDPVLFDVACGFAVLGRKAGPALVACLVDRGADAVARVMTALDSAGLLDGTAFRSDHVGRALLERVDVKTRGDLHQRAARLLHGDGARPADVAHHLLAAPVDTPWALHTLLAAAEQAVRDGRQEFGLDCLRLAGRYAATGEDRAALLTARVRIGWEIDPRLIGPWLDELGTAVKEGHLGGADAAGAVRHLAWQDRFEEAADCLTVLAGRTGGDTEAHPELHVVRQWLRHTCPTLNAAVAVTGTPPAPGTAPRPRRLSPASYAVDMLGRTLSDGPVDHAVATAEEILRGCRFEETAVDVLEAALLVLAYGERPDRALHHCDALLARAGDRPTGTAAAILSAVRAEISLRQGAVQDAERYAHQALAAISRPGWGVAVGSPLAALVRAATVSGPTDVAGACLNQDVPEGMFRTRHGLLYLYARGHYHLAVDRPAAALEDFLICGGLAREWGMDVPTFLPWRTSAAQAQLALGNGSQARTLAREQLARPGGGSPRCRGVSLRVLAATSDLTRRSALLHESVSLLESCGDHVELLHSLAAHSQVLHELGAPAKARMAARHARTVTEDCGADGLFRRLFKEDVRDDADEPTGLADDPPGPASLTAAERRVTALAALGHSNREISRKLFITKSTVEQHLTRVYRKLGVRNRADLGDLLAGVNLTAQNQQMSRTSLAAAG</sequence>
<dbReference type="Pfam" id="PF13191">
    <property type="entry name" value="AAA_16"/>
    <property type="match status" value="1"/>
</dbReference>